<accession>A0A399STQ8</accession>
<sequence length="102" mass="10504">MTAAGSGDHGGAEAFRKERPDAPRGFFEAEAAGIAWLAEAEPAGGARVVRVIDVAPGRIDLERLHAARPAREAARELGAALAVTTRFVSSVGTSPAPTPRTS</sequence>
<keyword evidence="3" id="KW-1185">Reference proteome</keyword>
<feature type="compositionally biased region" description="Basic and acidic residues" evidence="1">
    <location>
        <begin position="10"/>
        <end position="22"/>
    </location>
</feature>
<name>A0A399STQ8_9MICO</name>
<evidence type="ECO:0008006" key="4">
    <source>
        <dbReference type="Google" id="ProtNLM"/>
    </source>
</evidence>
<dbReference type="Gene3D" id="3.30.200.20">
    <property type="entry name" value="Phosphorylase Kinase, domain 1"/>
    <property type="match status" value="1"/>
</dbReference>
<gene>
    <name evidence="2" type="ORF">DZG00_14740</name>
</gene>
<reference evidence="2 3" key="1">
    <citation type="submission" date="2018-08" db="EMBL/GenBank/DDBJ databases">
        <title>Genome Sequence of Clavibacter michiganensis Subspecies type strains, and the Atypical Peach-Colored Strains Isolated from Tomato.</title>
        <authorList>
            <person name="Osdaghi E."/>
            <person name="Portier P."/>
            <person name="Briand M."/>
            <person name="Jacques M.-A."/>
        </authorList>
    </citation>
    <scope>NUCLEOTIDE SEQUENCE [LARGE SCALE GENOMIC DNA]</scope>
    <source>
        <strain evidence="2 3">CFBP 8615</strain>
    </source>
</reference>
<organism evidence="2 3">
    <name type="scientific">Clavibacter lycopersici</name>
    <dbReference type="NCBI Taxonomy" id="2301718"/>
    <lineage>
        <taxon>Bacteria</taxon>
        <taxon>Bacillati</taxon>
        <taxon>Actinomycetota</taxon>
        <taxon>Actinomycetes</taxon>
        <taxon>Micrococcales</taxon>
        <taxon>Microbacteriaceae</taxon>
        <taxon>Clavibacter</taxon>
    </lineage>
</organism>
<comment type="caution">
    <text evidence="2">The sequence shown here is derived from an EMBL/GenBank/DDBJ whole genome shotgun (WGS) entry which is preliminary data.</text>
</comment>
<proteinExistence type="predicted"/>
<dbReference type="Proteomes" id="UP000266484">
    <property type="component" value="Unassembled WGS sequence"/>
</dbReference>
<feature type="region of interest" description="Disordered" evidence="1">
    <location>
        <begin position="1"/>
        <end position="22"/>
    </location>
</feature>
<evidence type="ECO:0000313" key="3">
    <source>
        <dbReference type="Proteomes" id="UP000266484"/>
    </source>
</evidence>
<dbReference type="AlphaFoldDB" id="A0A399STQ8"/>
<protein>
    <recommendedName>
        <fullName evidence="4">Fructosamine kinase</fullName>
    </recommendedName>
</protein>
<dbReference type="EMBL" id="QWGT01000336">
    <property type="protein sequence ID" value="RIJ45523.1"/>
    <property type="molecule type" value="Genomic_DNA"/>
</dbReference>
<feature type="non-terminal residue" evidence="2">
    <location>
        <position position="102"/>
    </location>
</feature>
<evidence type="ECO:0000313" key="2">
    <source>
        <dbReference type="EMBL" id="RIJ45523.1"/>
    </source>
</evidence>
<evidence type="ECO:0000256" key="1">
    <source>
        <dbReference type="SAM" id="MobiDB-lite"/>
    </source>
</evidence>